<dbReference type="AlphaFoldDB" id="A0A7T8BDM3"/>
<evidence type="ECO:0000313" key="3">
    <source>
        <dbReference type="Proteomes" id="UP000595917"/>
    </source>
</evidence>
<name>A0A7T8BDM3_9SPIR</name>
<protein>
    <submittedName>
        <fullName evidence="2">DMP19 family protein</fullName>
    </submittedName>
</protein>
<dbReference type="EMBL" id="CP067089">
    <property type="protein sequence ID" value="QQO11388.1"/>
    <property type="molecule type" value="Genomic_DNA"/>
</dbReference>
<dbReference type="KEGG" id="bhc:JFL75_12430"/>
<proteinExistence type="predicted"/>
<organism evidence="2 3">
    <name type="scientific">Breznakiella homolactica</name>
    <dbReference type="NCBI Taxonomy" id="2798577"/>
    <lineage>
        <taxon>Bacteria</taxon>
        <taxon>Pseudomonadati</taxon>
        <taxon>Spirochaetota</taxon>
        <taxon>Spirochaetia</taxon>
        <taxon>Spirochaetales</taxon>
        <taxon>Breznakiellaceae</taxon>
        <taxon>Breznakiella</taxon>
    </lineage>
</organism>
<dbReference type="InterPro" id="IPR025402">
    <property type="entry name" value="DMP19_C"/>
</dbReference>
<keyword evidence="3" id="KW-1185">Reference proteome</keyword>
<evidence type="ECO:0000313" key="2">
    <source>
        <dbReference type="EMBL" id="QQO11388.1"/>
    </source>
</evidence>
<dbReference type="Proteomes" id="UP000595917">
    <property type="component" value="Chromosome"/>
</dbReference>
<gene>
    <name evidence="2" type="ORF">JFL75_12430</name>
</gene>
<sequence length="125" mass="14489">MKEFSDSQHTLLAYNYLYGQVCNGGFIQLIQNGYGGYIFNNPLAETLRSWGLEKVPDILDEAKVIYEKHKTKLEKETSLEEFSELYTEITDFDSLESRFFEVMDNETGILQRYVKNHITGFAVIV</sequence>
<dbReference type="Gene3D" id="1.20.1420.60">
    <property type="match status" value="1"/>
</dbReference>
<dbReference type="Pfam" id="PF14300">
    <property type="entry name" value="DMP19"/>
    <property type="match status" value="1"/>
</dbReference>
<accession>A0A7T8BDM3</accession>
<feature type="domain" description="DNA mimic protein DMP19 C-terminal" evidence="1">
    <location>
        <begin position="3"/>
        <end position="117"/>
    </location>
</feature>
<reference evidence="2" key="1">
    <citation type="submission" date="2021-01" db="EMBL/GenBank/DDBJ databases">
        <title>Description of Breznakiella homolactica.</title>
        <authorList>
            <person name="Song Y."/>
            <person name="Brune A."/>
        </authorList>
    </citation>
    <scope>NUCLEOTIDE SEQUENCE</scope>
    <source>
        <strain evidence="2">RmG30</strain>
    </source>
</reference>
<evidence type="ECO:0000259" key="1">
    <source>
        <dbReference type="Pfam" id="PF14300"/>
    </source>
</evidence>